<comment type="caution">
    <text evidence="2">The sequence shown here is derived from an EMBL/GenBank/DDBJ whole genome shotgun (WGS) entry which is preliminary data.</text>
</comment>
<evidence type="ECO:0000313" key="3">
    <source>
        <dbReference type="Proteomes" id="UP001168537"/>
    </source>
</evidence>
<dbReference type="Proteomes" id="UP001168537">
    <property type="component" value="Unassembled WGS sequence"/>
</dbReference>
<proteinExistence type="predicted"/>
<dbReference type="InterPro" id="IPR001538">
    <property type="entry name" value="Man6P_isomerase-2_C"/>
</dbReference>
<dbReference type="GO" id="GO:0016853">
    <property type="term" value="F:isomerase activity"/>
    <property type="evidence" value="ECO:0007669"/>
    <property type="project" value="UniProtKB-KW"/>
</dbReference>
<evidence type="ECO:0000313" key="2">
    <source>
        <dbReference type="EMBL" id="MDN4163671.1"/>
    </source>
</evidence>
<name>A0ABT8F0U3_9ACTN</name>
<reference evidence="2" key="1">
    <citation type="submission" date="2023-06" db="EMBL/GenBank/DDBJ databases">
        <title>Draft genome sequence of Nocardioides sp. SOB72.</title>
        <authorList>
            <person name="Zhang G."/>
        </authorList>
    </citation>
    <scope>NUCLEOTIDE SEQUENCE</scope>
    <source>
        <strain evidence="2">SOB72</strain>
    </source>
</reference>
<dbReference type="Pfam" id="PF01050">
    <property type="entry name" value="MannoseP_isomer"/>
    <property type="match status" value="1"/>
</dbReference>
<gene>
    <name evidence="2" type="ORF">QWY29_20095</name>
</gene>
<keyword evidence="2" id="KW-0413">Isomerase</keyword>
<keyword evidence="3" id="KW-1185">Reference proteome</keyword>
<sequence>MIGDTEDRPWGSWTVLDEGDGFKVKRIHVDPHSRLS</sequence>
<protein>
    <submittedName>
        <fullName evidence="2">Mannose-6-phosphate isomerase</fullName>
    </submittedName>
</protein>
<feature type="non-terminal residue" evidence="2">
    <location>
        <position position="36"/>
    </location>
</feature>
<feature type="domain" description="Mannose-6-phosphate isomerase type II C-terminal" evidence="1">
    <location>
        <begin position="8"/>
        <end position="36"/>
    </location>
</feature>
<organism evidence="2 3">
    <name type="scientific">Nocardioides abyssi</name>
    <dbReference type="NCBI Taxonomy" id="3058370"/>
    <lineage>
        <taxon>Bacteria</taxon>
        <taxon>Bacillati</taxon>
        <taxon>Actinomycetota</taxon>
        <taxon>Actinomycetes</taxon>
        <taxon>Propionibacteriales</taxon>
        <taxon>Nocardioidaceae</taxon>
        <taxon>Nocardioides</taxon>
    </lineage>
</organism>
<evidence type="ECO:0000259" key="1">
    <source>
        <dbReference type="Pfam" id="PF01050"/>
    </source>
</evidence>
<accession>A0ABT8F0U3</accession>
<dbReference type="EMBL" id="JAUHJR010000104">
    <property type="protein sequence ID" value="MDN4163671.1"/>
    <property type="molecule type" value="Genomic_DNA"/>
</dbReference>